<reference evidence="3 4" key="1">
    <citation type="submission" date="2018-03" db="EMBL/GenBank/DDBJ databases">
        <title>Draft Genome Sequences of the Obligatory Marine Myxobacteria Enhygromyxa salina SWB007.</title>
        <authorList>
            <person name="Poehlein A."/>
            <person name="Moghaddam J.A."/>
            <person name="Harms H."/>
            <person name="Alanjari M."/>
            <person name="Koenig G.M."/>
            <person name="Daniel R."/>
            <person name="Schaeberle T.F."/>
        </authorList>
    </citation>
    <scope>NUCLEOTIDE SEQUENCE [LARGE SCALE GENOMIC DNA]</scope>
    <source>
        <strain evidence="3 4">SWB007</strain>
    </source>
</reference>
<proteinExistence type="inferred from homology"/>
<evidence type="ECO:0000313" key="4">
    <source>
        <dbReference type="Proteomes" id="UP000238823"/>
    </source>
</evidence>
<dbReference type="SUPFAM" id="SSF69500">
    <property type="entry name" value="DTD-like"/>
    <property type="match status" value="1"/>
</dbReference>
<dbReference type="GO" id="GO:0000049">
    <property type="term" value="F:tRNA binding"/>
    <property type="evidence" value="ECO:0007669"/>
    <property type="project" value="UniProtKB-UniRule"/>
</dbReference>
<dbReference type="GO" id="GO:0019478">
    <property type="term" value="P:D-amino acid catabolic process"/>
    <property type="evidence" value="ECO:0007669"/>
    <property type="project" value="UniProtKB-UniRule"/>
</dbReference>
<dbReference type="HAMAP" id="MF_00518">
    <property type="entry name" value="Deacylase_Dtd"/>
    <property type="match status" value="1"/>
</dbReference>
<dbReference type="GO" id="GO:0043908">
    <property type="term" value="F:Ser(Gly)-tRNA(Ala) hydrolase activity"/>
    <property type="evidence" value="ECO:0007669"/>
    <property type="project" value="UniProtKB-UniRule"/>
</dbReference>
<evidence type="ECO:0000256" key="2">
    <source>
        <dbReference type="HAMAP-Rule" id="MF_00518"/>
    </source>
</evidence>
<organism evidence="3 4">
    <name type="scientific">Enhygromyxa salina</name>
    <dbReference type="NCBI Taxonomy" id="215803"/>
    <lineage>
        <taxon>Bacteria</taxon>
        <taxon>Pseudomonadati</taxon>
        <taxon>Myxococcota</taxon>
        <taxon>Polyangia</taxon>
        <taxon>Nannocystales</taxon>
        <taxon>Nannocystaceae</taxon>
        <taxon>Enhygromyxa</taxon>
    </lineage>
</organism>
<keyword evidence="2" id="KW-0963">Cytoplasm</keyword>
<dbReference type="PANTHER" id="PTHR10472:SF5">
    <property type="entry name" value="D-AMINOACYL-TRNA DEACYLASE 1"/>
    <property type="match status" value="1"/>
</dbReference>
<dbReference type="Proteomes" id="UP000238823">
    <property type="component" value="Unassembled WGS sequence"/>
</dbReference>
<keyword evidence="2" id="KW-0820">tRNA-binding</keyword>
<comment type="similarity">
    <text evidence="1 2">Belongs to the DTD family.</text>
</comment>
<dbReference type="Gene3D" id="3.50.80.10">
    <property type="entry name" value="D-tyrosyl-tRNA(Tyr) deacylase"/>
    <property type="match status" value="1"/>
</dbReference>
<dbReference type="FunFam" id="3.50.80.10:FF:000001">
    <property type="entry name" value="D-aminoacyl-tRNA deacylase"/>
    <property type="match status" value="1"/>
</dbReference>
<name>A0A2S9YQN9_9BACT</name>
<dbReference type="PANTHER" id="PTHR10472">
    <property type="entry name" value="D-TYROSYL-TRNA TYR DEACYLASE"/>
    <property type="match status" value="1"/>
</dbReference>
<accession>A0A2S9YQN9</accession>
<comment type="subcellular location">
    <subcellularLocation>
        <location evidence="2">Cytoplasm</location>
    </subcellularLocation>
</comment>
<keyword evidence="2 3" id="KW-0378">Hydrolase</keyword>
<dbReference type="EC" id="3.1.1.96" evidence="2"/>
<dbReference type="Pfam" id="PF02580">
    <property type="entry name" value="Tyr_Deacylase"/>
    <property type="match status" value="1"/>
</dbReference>
<dbReference type="AlphaFoldDB" id="A0A2S9YQN9"/>
<dbReference type="NCBIfam" id="TIGR00256">
    <property type="entry name" value="D-aminoacyl-tRNA deacylase"/>
    <property type="match status" value="1"/>
</dbReference>
<comment type="catalytic activity">
    <reaction evidence="2">
        <text>glycyl-tRNA(Ala) + H2O = tRNA(Ala) + glycine + H(+)</text>
        <dbReference type="Rhea" id="RHEA:53744"/>
        <dbReference type="Rhea" id="RHEA-COMP:9657"/>
        <dbReference type="Rhea" id="RHEA-COMP:13640"/>
        <dbReference type="ChEBI" id="CHEBI:15377"/>
        <dbReference type="ChEBI" id="CHEBI:15378"/>
        <dbReference type="ChEBI" id="CHEBI:57305"/>
        <dbReference type="ChEBI" id="CHEBI:78442"/>
        <dbReference type="ChEBI" id="CHEBI:78522"/>
    </reaction>
</comment>
<comment type="subunit">
    <text evidence="2">Homodimer.</text>
</comment>
<comment type="caution">
    <text evidence="3">The sequence shown here is derived from an EMBL/GenBank/DDBJ whole genome shotgun (WGS) entry which is preliminary data.</text>
</comment>
<dbReference type="InterPro" id="IPR003732">
    <property type="entry name" value="Daa-tRNA_deacyls_DTD"/>
</dbReference>
<comment type="function">
    <text evidence="2">An aminoacyl-tRNA editing enzyme that deacylates mischarged D-aminoacyl-tRNAs. Also deacylates mischarged glycyl-tRNA(Ala), protecting cells against glycine mischarging by AlaRS. Acts via tRNA-based rather than protein-based catalysis; rejects L-amino acids rather than detecting D-amino acids in the active site. By recycling D-aminoacyl-tRNA to D-amino acids and free tRNA molecules, this enzyme counteracts the toxicity associated with the formation of D-aminoacyl-tRNA entities in vivo and helps enforce protein L-homochirality.</text>
</comment>
<gene>
    <name evidence="2 3" type="primary">dtd</name>
    <name evidence="3" type="ORF">ENSA7_30950</name>
</gene>
<dbReference type="GO" id="GO:0005737">
    <property type="term" value="C:cytoplasm"/>
    <property type="evidence" value="ECO:0007669"/>
    <property type="project" value="UniProtKB-SubCell"/>
</dbReference>
<sequence>MRTIIQRVSRAAVTVDGELVGSIGAGVVALVGVERGDGLADAQATARKLASLRMFPGAKPMDRCLTDVGGAALVISQFTLAGSLRKGRRPSFDRAEDPQLAEPLYLEVAQQLREAGIPTQTGQFGAHMQVELVNDGPVTLLIFTDAGVIV</sequence>
<dbReference type="GO" id="GO:0106026">
    <property type="term" value="F:Gly-tRNA(Ala) deacylase activity"/>
    <property type="evidence" value="ECO:0007669"/>
    <property type="project" value="UniProtKB-UniRule"/>
</dbReference>
<dbReference type="InterPro" id="IPR023509">
    <property type="entry name" value="DTD-like_sf"/>
</dbReference>
<feature type="short sequence motif" description="Gly-cisPro motif, important for rejection of L-amino acids" evidence="2">
    <location>
        <begin position="136"/>
        <end position="137"/>
    </location>
</feature>
<comment type="catalytic activity">
    <reaction evidence="2">
        <text>a D-aminoacyl-tRNA + H2O = a tRNA + a D-alpha-amino acid + H(+)</text>
        <dbReference type="Rhea" id="RHEA:13953"/>
        <dbReference type="Rhea" id="RHEA-COMP:10123"/>
        <dbReference type="Rhea" id="RHEA-COMP:10124"/>
        <dbReference type="ChEBI" id="CHEBI:15377"/>
        <dbReference type="ChEBI" id="CHEBI:15378"/>
        <dbReference type="ChEBI" id="CHEBI:59871"/>
        <dbReference type="ChEBI" id="CHEBI:78442"/>
        <dbReference type="ChEBI" id="CHEBI:79333"/>
        <dbReference type="EC" id="3.1.1.96"/>
    </reaction>
</comment>
<dbReference type="RefSeq" id="WP_106090088.1">
    <property type="nucleotide sequence ID" value="NZ_PVNL01000057.1"/>
</dbReference>
<evidence type="ECO:0000313" key="3">
    <source>
        <dbReference type="EMBL" id="PRQ07382.1"/>
    </source>
</evidence>
<comment type="domain">
    <text evidence="2">A Gly-cisPro motif from one monomer fits into the active site of the other monomer to allow specific chiral rejection of L-amino acids.</text>
</comment>
<evidence type="ECO:0000256" key="1">
    <source>
        <dbReference type="ARBA" id="ARBA00009673"/>
    </source>
</evidence>
<dbReference type="EC" id="3.1.1.-" evidence="2"/>
<dbReference type="GO" id="GO:0051500">
    <property type="term" value="F:D-tyrosyl-tRNA(Tyr) deacylase activity"/>
    <property type="evidence" value="ECO:0007669"/>
    <property type="project" value="TreeGrafter"/>
</dbReference>
<dbReference type="EMBL" id="PVNL01000057">
    <property type="protein sequence ID" value="PRQ07382.1"/>
    <property type="molecule type" value="Genomic_DNA"/>
</dbReference>
<dbReference type="OrthoDB" id="9801395at2"/>
<keyword evidence="2" id="KW-0694">RNA-binding</keyword>
<protein>
    <recommendedName>
        <fullName evidence="2">D-aminoacyl-tRNA deacylase</fullName>
        <shortName evidence="2">DTD</shortName>
        <ecNumber evidence="2">3.1.1.96</ecNumber>
    </recommendedName>
    <alternativeName>
        <fullName evidence="2">Gly-tRNA(Ala) deacylase</fullName>
        <ecNumber evidence="2">3.1.1.-</ecNumber>
    </alternativeName>
</protein>